<evidence type="ECO:0000256" key="1">
    <source>
        <dbReference type="SAM" id="MobiDB-lite"/>
    </source>
</evidence>
<feature type="compositionally biased region" description="Basic and acidic residues" evidence="1">
    <location>
        <begin position="87"/>
        <end position="112"/>
    </location>
</feature>
<evidence type="ECO:0000313" key="3">
    <source>
        <dbReference type="WBParaSite" id="nRc.2.0.1.t42877-RA"/>
    </source>
</evidence>
<accession>A0A915KZE2</accession>
<dbReference type="AlphaFoldDB" id="A0A915KZE2"/>
<dbReference type="Proteomes" id="UP000887565">
    <property type="component" value="Unplaced"/>
</dbReference>
<protein>
    <submittedName>
        <fullName evidence="3">Uncharacterized protein</fullName>
    </submittedName>
</protein>
<proteinExistence type="predicted"/>
<name>A0A915KZE2_ROMCU</name>
<feature type="region of interest" description="Disordered" evidence="1">
    <location>
        <begin position="82"/>
        <end position="112"/>
    </location>
</feature>
<organism evidence="2 3">
    <name type="scientific">Romanomermis culicivorax</name>
    <name type="common">Nematode worm</name>
    <dbReference type="NCBI Taxonomy" id="13658"/>
    <lineage>
        <taxon>Eukaryota</taxon>
        <taxon>Metazoa</taxon>
        <taxon>Ecdysozoa</taxon>
        <taxon>Nematoda</taxon>
        <taxon>Enoplea</taxon>
        <taxon>Dorylaimia</taxon>
        <taxon>Mermithida</taxon>
        <taxon>Mermithoidea</taxon>
        <taxon>Mermithidae</taxon>
        <taxon>Romanomermis</taxon>
    </lineage>
</organism>
<evidence type="ECO:0000313" key="2">
    <source>
        <dbReference type="Proteomes" id="UP000887565"/>
    </source>
</evidence>
<keyword evidence="2" id="KW-1185">Reference proteome</keyword>
<reference evidence="3" key="1">
    <citation type="submission" date="2022-11" db="UniProtKB">
        <authorList>
            <consortium name="WormBaseParasite"/>
        </authorList>
    </citation>
    <scope>IDENTIFICATION</scope>
</reference>
<dbReference type="WBParaSite" id="nRc.2.0.1.t42877-RA">
    <property type="protein sequence ID" value="nRc.2.0.1.t42877-RA"/>
    <property type="gene ID" value="nRc.2.0.1.g42877"/>
</dbReference>
<sequence length="112" mass="13226">MHATKLCGLAEDEFLNYILSPKPSIVEELEKVSEIDGEPNTKKVGLERKQWMKLVHFFRIFGFFVNITLQIWKMIKTSSAWENGRGQQEKSHDSQSKMIKFDEKHKRDDKNR</sequence>